<keyword evidence="3" id="KW-1185">Reference proteome</keyword>
<reference evidence="2" key="2">
    <citation type="submission" date="2024-08" db="UniProtKB">
        <authorList>
            <consortium name="EnsemblMetazoa"/>
        </authorList>
    </citation>
    <scope>IDENTIFICATION</scope>
</reference>
<feature type="signal peptide" evidence="1">
    <location>
        <begin position="1"/>
        <end position="22"/>
    </location>
</feature>
<dbReference type="AlphaFoldDB" id="A0AAR5QIH3"/>
<dbReference type="KEGG" id="dpa:109546487"/>
<feature type="chain" id="PRO_5043972464" description="Protein sleepless" evidence="1">
    <location>
        <begin position="23"/>
        <end position="130"/>
    </location>
</feature>
<reference evidence="3" key="1">
    <citation type="journal article" date="2013" name="Genome Biol.">
        <title>Draft genome of the mountain pine beetle, Dendroctonus ponderosae Hopkins, a major forest pest.</title>
        <authorList>
            <person name="Keeling C.I."/>
            <person name="Yuen M.M."/>
            <person name="Liao N.Y."/>
            <person name="Docking T.R."/>
            <person name="Chan S.K."/>
            <person name="Taylor G.A."/>
            <person name="Palmquist D.L."/>
            <person name="Jackman S.D."/>
            <person name="Nguyen A."/>
            <person name="Li M."/>
            <person name="Henderson H."/>
            <person name="Janes J.K."/>
            <person name="Zhao Y."/>
            <person name="Pandoh P."/>
            <person name="Moore R."/>
            <person name="Sperling F.A."/>
            <person name="Huber D.P."/>
            <person name="Birol I."/>
            <person name="Jones S.J."/>
            <person name="Bohlmann J."/>
        </authorList>
    </citation>
    <scope>NUCLEOTIDE SEQUENCE</scope>
</reference>
<evidence type="ECO:0008006" key="4">
    <source>
        <dbReference type="Google" id="ProtNLM"/>
    </source>
</evidence>
<accession>A0AAR5QIH3</accession>
<evidence type="ECO:0000313" key="3">
    <source>
        <dbReference type="Proteomes" id="UP000019118"/>
    </source>
</evidence>
<proteinExistence type="predicted"/>
<evidence type="ECO:0000313" key="2">
    <source>
        <dbReference type="EnsemblMetazoa" id="XP_019773024.1"/>
    </source>
</evidence>
<protein>
    <recommendedName>
        <fullName evidence="4">Protein sleepless</fullName>
    </recommendedName>
</protein>
<dbReference type="EnsemblMetazoa" id="XM_019917465.1">
    <property type="protein sequence ID" value="XP_019773024.1"/>
    <property type="gene ID" value="LOC109546487"/>
</dbReference>
<organism evidence="2 3">
    <name type="scientific">Dendroctonus ponderosae</name>
    <name type="common">Mountain pine beetle</name>
    <dbReference type="NCBI Taxonomy" id="77166"/>
    <lineage>
        <taxon>Eukaryota</taxon>
        <taxon>Metazoa</taxon>
        <taxon>Ecdysozoa</taxon>
        <taxon>Arthropoda</taxon>
        <taxon>Hexapoda</taxon>
        <taxon>Insecta</taxon>
        <taxon>Pterygota</taxon>
        <taxon>Neoptera</taxon>
        <taxon>Endopterygota</taxon>
        <taxon>Coleoptera</taxon>
        <taxon>Polyphaga</taxon>
        <taxon>Cucujiformia</taxon>
        <taxon>Curculionidae</taxon>
        <taxon>Scolytinae</taxon>
        <taxon>Dendroctonus</taxon>
    </lineage>
</organism>
<keyword evidence="1" id="KW-0732">Signal</keyword>
<sequence>MIFYKMKSVCLLLCALFALALAESDDRLSCYSCSGKDSGCPEPATLTDLANMDMTYCTGVLATGCTKYSVNYLSGDVYTFRSCAPLIVDEIDGTGLNFCDFIAKMYAPLTEGSLVKGVDCYNCTTVNCNT</sequence>
<dbReference type="Proteomes" id="UP000019118">
    <property type="component" value="Unassembled WGS sequence"/>
</dbReference>
<name>A0AAR5QIH3_DENPD</name>
<evidence type="ECO:0000256" key="1">
    <source>
        <dbReference type="SAM" id="SignalP"/>
    </source>
</evidence>
<dbReference type="GeneID" id="109546487"/>